<organism evidence="1 2">
    <name type="scientific">Camellia lanceoleosa</name>
    <dbReference type="NCBI Taxonomy" id="1840588"/>
    <lineage>
        <taxon>Eukaryota</taxon>
        <taxon>Viridiplantae</taxon>
        <taxon>Streptophyta</taxon>
        <taxon>Embryophyta</taxon>
        <taxon>Tracheophyta</taxon>
        <taxon>Spermatophyta</taxon>
        <taxon>Magnoliopsida</taxon>
        <taxon>eudicotyledons</taxon>
        <taxon>Gunneridae</taxon>
        <taxon>Pentapetalae</taxon>
        <taxon>asterids</taxon>
        <taxon>Ericales</taxon>
        <taxon>Theaceae</taxon>
        <taxon>Camellia</taxon>
    </lineage>
</organism>
<name>A0ACC0I5B0_9ERIC</name>
<evidence type="ECO:0000313" key="2">
    <source>
        <dbReference type="Proteomes" id="UP001060215"/>
    </source>
</evidence>
<gene>
    <name evidence="1" type="ORF">LOK49_LG04G01654</name>
</gene>
<reference evidence="1 2" key="1">
    <citation type="journal article" date="2022" name="Plant J.">
        <title>Chromosome-level genome of Camellia lanceoleosa provides a valuable resource for understanding genome evolution and self-incompatibility.</title>
        <authorList>
            <person name="Gong W."/>
            <person name="Xiao S."/>
            <person name="Wang L."/>
            <person name="Liao Z."/>
            <person name="Chang Y."/>
            <person name="Mo W."/>
            <person name="Hu G."/>
            <person name="Li W."/>
            <person name="Zhao G."/>
            <person name="Zhu H."/>
            <person name="Hu X."/>
            <person name="Ji K."/>
            <person name="Xiang X."/>
            <person name="Song Q."/>
            <person name="Yuan D."/>
            <person name="Jin S."/>
            <person name="Zhang L."/>
        </authorList>
    </citation>
    <scope>NUCLEOTIDE SEQUENCE [LARGE SCALE GENOMIC DNA]</scope>
    <source>
        <strain evidence="1">SQ_2022a</strain>
    </source>
</reference>
<keyword evidence="2" id="KW-1185">Reference proteome</keyword>
<protein>
    <submittedName>
        <fullName evidence="1">NF-X1-type zinc finger protein NFXL1</fullName>
    </submittedName>
</protein>
<dbReference type="Proteomes" id="UP001060215">
    <property type="component" value="Chromosome 2"/>
</dbReference>
<sequence>MSVIISAIGLDPSSFLVLAGVENLCPHVCVLQCHLGLCPFCKAFALPWLCPYGKKIITSRCSDQKSVLTCGQCCEKLLERWRYRCERIFHMGHCNACQALVNASCFCVKKIEVVLCGEMVMVFFFMFGGKSELVWLNDKNALVVFSDLRAAIVMKRLDQGFVYYGVVWVPQNGGASVATPLGANTSGSTRLANDKGASGSLKSNP</sequence>
<comment type="caution">
    <text evidence="1">The sequence shown here is derived from an EMBL/GenBank/DDBJ whole genome shotgun (WGS) entry which is preliminary data.</text>
</comment>
<proteinExistence type="predicted"/>
<accession>A0ACC0I5B0</accession>
<dbReference type="EMBL" id="CM045759">
    <property type="protein sequence ID" value="KAI8019496.1"/>
    <property type="molecule type" value="Genomic_DNA"/>
</dbReference>
<evidence type="ECO:0000313" key="1">
    <source>
        <dbReference type="EMBL" id="KAI8019496.1"/>
    </source>
</evidence>